<comment type="function">
    <text evidence="8">Ferredoxins are iron-sulfur proteins that transfer electrons in a wide variety of metabolic reactions.</text>
</comment>
<proteinExistence type="predicted"/>
<dbReference type="PANTHER" id="PTHR36923">
    <property type="entry name" value="FERREDOXIN"/>
    <property type="match status" value="1"/>
</dbReference>
<keyword evidence="5 8" id="KW-0408">Iron</keyword>
<keyword evidence="7" id="KW-0003">3Fe-4S</keyword>
<comment type="caution">
    <text evidence="9">The sequence shown here is derived from an EMBL/GenBank/DDBJ whole genome shotgun (WGS) entry which is preliminary data.</text>
</comment>
<evidence type="ECO:0000313" key="10">
    <source>
        <dbReference type="Proteomes" id="UP001165368"/>
    </source>
</evidence>
<dbReference type="Proteomes" id="UP001165368">
    <property type="component" value="Unassembled WGS sequence"/>
</dbReference>
<reference evidence="9" key="1">
    <citation type="submission" date="2022-01" db="EMBL/GenBank/DDBJ databases">
        <authorList>
            <person name="Jo J.-H."/>
            <person name="Im W.-T."/>
        </authorList>
    </citation>
    <scope>NUCLEOTIDE SEQUENCE</scope>
    <source>
        <strain evidence="9">I2-34</strain>
    </source>
</reference>
<name>A0ABS9L345_9MICC</name>
<accession>A0ABS9L345</accession>
<protein>
    <recommendedName>
        <fullName evidence="8">Ferredoxin</fullName>
    </recommendedName>
</protein>
<dbReference type="EMBL" id="JAKLTQ010000002">
    <property type="protein sequence ID" value="MCG2621117.1"/>
    <property type="molecule type" value="Genomic_DNA"/>
</dbReference>
<keyword evidence="4 8" id="KW-0249">Electron transport</keyword>
<keyword evidence="6 8" id="KW-0411">Iron-sulfur</keyword>
<dbReference type="InterPro" id="IPR051269">
    <property type="entry name" value="Fe-S_cluster_ET"/>
</dbReference>
<keyword evidence="3 8" id="KW-0479">Metal-binding</keyword>
<organism evidence="9 10">
    <name type="scientific">Arthrobacter hankyongi</name>
    <dbReference type="NCBI Taxonomy" id="2904801"/>
    <lineage>
        <taxon>Bacteria</taxon>
        <taxon>Bacillati</taxon>
        <taxon>Actinomycetota</taxon>
        <taxon>Actinomycetes</taxon>
        <taxon>Micrococcales</taxon>
        <taxon>Micrococcaceae</taxon>
        <taxon>Arthrobacter</taxon>
    </lineage>
</organism>
<evidence type="ECO:0000256" key="6">
    <source>
        <dbReference type="ARBA" id="ARBA00023014"/>
    </source>
</evidence>
<keyword evidence="2 8" id="KW-0813">Transport</keyword>
<dbReference type="InterPro" id="IPR001080">
    <property type="entry name" value="3Fe4S_ferredoxin"/>
</dbReference>
<dbReference type="SUPFAM" id="SSF54862">
    <property type="entry name" value="4Fe-4S ferredoxins"/>
    <property type="match status" value="1"/>
</dbReference>
<keyword evidence="10" id="KW-1185">Reference proteome</keyword>
<evidence type="ECO:0000256" key="7">
    <source>
        <dbReference type="ARBA" id="ARBA00023291"/>
    </source>
</evidence>
<evidence type="ECO:0000256" key="8">
    <source>
        <dbReference type="RuleBase" id="RU368020"/>
    </source>
</evidence>
<evidence type="ECO:0000313" key="9">
    <source>
        <dbReference type="EMBL" id="MCG2621117.1"/>
    </source>
</evidence>
<evidence type="ECO:0000256" key="1">
    <source>
        <dbReference type="ARBA" id="ARBA00001927"/>
    </source>
</evidence>
<dbReference type="PANTHER" id="PTHR36923:SF3">
    <property type="entry name" value="FERREDOXIN"/>
    <property type="match status" value="1"/>
</dbReference>
<evidence type="ECO:0000256" key="5">
    <source>
        <dbReference type="ARBA" id="ARBA00023004"/>
    </source>
</evidence>
<sequence length="62" mass="6781">MKIRVDMDACDGHAQCVFAAPNVFELDGKGKVNYIAEPDESERERVMAAADACPLLAIEIIE</sequence>
<dbReference type="RefSeq" id="WP_237818224.1">
    <property type="nucleotide sequence ID" value="NZ_JAKLTQ010000002.1"/>
</dbReference>
<evidence type="ECO:0000256" key="2">
    <source>
        <dbReference type="ARBA" id="ARBA00022448"/>
    </source>
</evidence>
<evidence type="ECO:0000256" key="3">
    <source>
        <dbReference type="ARBA" id="ARBA00022723"/>
    </source>
</evidence>
<dbReference type="Pfam" id="PF13459">
    <property type="entry name" value="Fer4_15"/>
    <property type="match status" value="1"/>
</dbReference>
<comment type="cofactor">
    <cofactor evidence="1">
        <name>[3Fe-4S] cluster</name>
        <dbReference type="ChEBI" id="CHEBI:21137"/>
    </cofactor>
</comment>
<gene>
    <name evidence="9" type="ORF">LVY72_04210</name>
</gene>
<dbReference type="PRINTS" id="PR00352">
    <property type="entry name" value="3FE4SFRDOXIN"/>
</dbReference>
<dbReference type="Gene3D" id="3.30.70.20">
    <property type="match status" value="1"/>
</dbReference>
<evidence type="ECO:0000256" key="4">
    <source>
        <dbReference type="ARBA" id="ARBA00022982"/>
    </source>
</evidence>